<feature type="active site" description="Proton donor/acceptor" evidence="2">
    <location>
        <position position="81"/>
    </location>
</feature>
<dbReference type="PROSITE" id="PS00175">
    <property type="entry name" value="PG_MUTASE"/>
    <property type="match status" value="1"/>
</dbReference>
<gene>
    <name evidence="4" type="ORF">A3A33_04775</name>
</gene>
<dbReference type="PANTHER" id="PTHR46517">
    <property type="entry name" value="FRUCTOSE-2,6-BISPHOSPHATASE TIGAR"/>
    <property type="match status" value="1"/>
</dbReference>
<feature type="binding site" evidence="3">
    <location>
        <begin position="81"/>
        <end position="84"/>
    </location>
    <ligand>
        <name>substrate</name>
    </ligand>
</feature>
<evidence type="ECO:0000256" key="3">
    <source>
        <dbReference type="PIRSR" id="PIRSR613078-2"/>
    </source>
</evidence>
<feature type="active site" description="Tele-phosphohistidine intermediate" evidence="2">
    <location>
        <position position="8"/>
    </location>
</feature>
<dbReference type="InterPro" id="IPR029033">
    <property type="entry name" value="His_PPase_superfam"/>
</dbReference>
<dbReference type="InterPro" id="IPR013078">
    <property type="entry name" value="His_Pase_superF_clade-1"/>
</dbReference>
<dbReference type="InterPro" id="IPR051695">
    <property type="entry name" value="Phosphoglycerate_Mutase"/>
</dbReference>
<dbReference type="SMART" id="SM00855">
    <property type="entry name" value="PGAM"/>
    <property type="match status" value="1"/>
</dbReference>
<dbReference type="EMBL" id="MGKP01000029">
    <property type="protein sequence ID" value="OGN27508.1"/>
    <property type="molecule type" value="Genomic_DNA"/>
</dbReference>
<comment type="caution">
    <text evidence="4">The sequence shown here is derived from an EMBL/GenBank/DDBJ whole genome shotgun (WGS) entry which is preliminary data.</text>
</comment>
<sequence length="177" mass="19808">MKIFVIRHGETDLNRAKILQSQTEDGKLNAQGVAQAHASIGALPSGLTICFSSPLTRARQTAEIVAPHFKLPIIFCDELKEKHYGSLSGKPWDEVMKIMKHNLQDTNVKADLTKYGGESVQDVNDRLTKFYTMLRQDYSQEVPLIVAHDGIILLMHLLLKGRELAEVANASVHEFEI</sequence>
<keyword evidence="1" id="KW-0378">Hydrolase</keyword>
<evidence type="ECO:0000256" key="2">
    <source>
        <dbReference type="PIRSR" id="PIRSR613078-1"/>
    </source>
</evidence>
<dbReference type="STRING" id="1802701.A3A33_04775"/>
<dbReference type="AlphaFoldDB" id="A0A1F8GS79"/>
<evidence type="ECO:0000313" key="5">
    <source>
        <dbReference type="Proteomes" id="UP000179047"/>
    </source>
</evidence>
<dbReference type="PIRSF" id="PIRSF000709">
    <property type="entry name" value="6PFK_2-Ptase"/>
    <property type="match status" value="1"/>
</dbReference>
<reference evidence="4 5" key="1">
    <citation type="journal article" date="2016" name="Nat. Commun.">
        <title>Thousands of microbial genomes shed light on interconnected biogeochemical processes in an aquifer system.</title>
        <authorList>
            <person name="Anantharaman K."/>
            <person name="Brown C.T."/>
            <person name="Hug L.A."/>
            <person name="Sharon I."/>
            <person name="Castelle C.J."/>
            <person name="Probst A.J."/>
            <person name="Thomas B.C."/>
            <person name="Singh A."/>
            <person name="Wilkins M.J."/>
            <person name="Karaoz U."/>
            <person name="Brodie E.L."/>
            <person name="Williams K.H."/>
            <person name="Hubbard S.S."/>
            <person name="Banfield J.F."/>
        </authorList>
    </citation>
    <scope>NUCLEOTIDE SEQUENCE [LARGE SCALE GENOMIC DNA]</scope>
</reference>
<protein>
    <recommendedName>
        <fullName evidence="6">Phosphoglycerate mutase</fullName>
    </recommendedName>
</protein>
<evidence type="ECO:0008006" key="6">
    <source>
        <dbReference type="Google" id="ProtNLM"/>
    </source>
</evidence>
<dbReference type="CDD" id="cd07067">
    <property type="entry name" value="HP_PGM_like"/>
    <property type="match status" value="1"/>
</dbReference>
<organism evidence="4 5">
    <name type="scientific">Candidatus Yanofskybacteria bacterium RIFCSPLOWO2_01_FULL_49_25</name>
    <dbReference type="NCBI Taxonomy" id="1802701"/>
    <lineage>
        <taxon>Bacteria</taxon>
        <taxon>Candidatus Yanofskyibacteriota</taxon>
    </lineage>
</organism>
<dbReference type="GO" id="GO:0045820">
    <property type="term" value="P:negative regulation of glycolytic process"/>
    <property type="evidence" value="ECO:0007669"/>
    <property type="project" value="TreeGrafter"/>
</dbReference>
<dbReference type="GO" id="GO:0005829">
    <property type="term" value="C:cytosol"/>
    <property type="evidence" value="ECO:0007669"/>
    <property type="project" value="TreeGrafter"/>
</dbReference>
<dbReference type="GO" id="GO:0004331">
    <property type="term" value="F:fructose-2,6-bisphosphate 2-phosphatase activity"/>
    <property type="evidence" value="ECO:0007669"/>
    <property type="project" value="TreeGrafter"/>
</dbReference>
<evidence type="ECO:0000256" key="1">
    <source>
        <dbReference type="ARBA" id="ARBA00022801"/>
    </source>
</evidence>
<dbReference type="Proteomes" id="UP000179047">
    <property type="component" value="Unassembled WGS sequence"/>
</dbReference>
<dbReference type="InterPro" id="IPR001345">
    <property type="entry name" value="PG/BPGM_mutase_AS"/>
</dbReference>
<dbReference type="SUPFAM" id="SSF53254">
    <property type="entry name" value="Phosphoglycerate mutase-like"/>
    <property type="match status" value="1"/>
</dbReference>
<proteinExistence type="predicted"/>
<dbReference type="Gene3D" id="3.40.50.1240">
    <property type="entry name" value="Phosphoglycerate mutase-like"/>
    <property type="match status" value="1"/>
</dbReference>
<dbReference type="PANTHER" id="PTHR46517:SF1">
    <property type="entry name" value="FRUCTOSE-2,6-BISPHOSPHATASE TIGAR"/>
    <property type="match status" value="1"/>
</dbReference>
<name>A0A1F8GS79_9BACT</name>
<feature type="binding site" evidence="3">
    <location>
        <position position="57"/>
    </location>
    <ligand>
        <name>substrate</name>
    </ligand>
</feature>
<dbReference type="Pfam" id="PF00300">
    <property type="entry name" value="His_Phos_1"/>
    <property type="match status" value="1"/>
</dbReference>
<feature type="binding site" evidence="3">
    <location>
        <begin position="7"/>
        <end position="14"/>
    </location>
    <ligand>
        <name>substrate</name>
    </ligand>
</feature>
<evidence type="ECO:0000313" key="4">
    <source>
        <dbReference type="EMBL" id="OGN27508.1"/>
    </source>
</evidence>
<dbReference type="GO" id="GO:0043456">
    <property type="term" value="P:regulation of pentose-phosphate shunt"/>
    <property type="evidence" value="ECO:0007669"/>
    <property type="project" value="TreeGrafter"/>
</dbReference>
<accession>A0A1F8GS79</accession>